<evidence type="ECO:0000256" key="4">
    <source>
        <dbReference type="PROSITE-ProRule" id="PRU00339"/>
    </source>
</evidence>
<sequence length="553" mass="61425">MNAMSETVSNRDWPMLPSFLTFLQQAAIARQNGQHDAHAIWLQAASHLYGTRADAINALTFELLEHQQFADAIALANAMTWLDPDSAEAHFRFGYALQVAGHHDQAIAPYSRALAMQPDLPQLRNNLAIALRFSGGDPAEELRLLEAAVNANPSECEAWINLASAYRTRMDLDRALSAGARAVELGPDNPKALNNYVLVLKEAQRWDEAEHYAQAAVTLAPNEASHRFNLAVLQLVMGNFALGWAGYEARWDGAVELRGNRRPVFSAPQWRGESLAGKTLLVWGEHGIGDLLHGCRFIPLLAERVRQEGGRLIWSSLPQMGQLLVRSLGDYVDGYSAGGSIDELPPFDYEVSLLSLPLLLETGKLTLASTVPYLRADAVASARWRARLAQERRLKVGLAWTGSRTHQRNPFRRVGWERYAAAFSGQEGVAFYSLQPDAQADVEAARRAGLPLVDHTAEWANFDDTAAYISALDLVITVCTSVAHLSGALGQRTWVLLDVNPHWTWLLERRDSPWYPSVTLYRQSKFARWGRVFAEVSADLAIMTRRHRHAGLP</sequence>
<organism evidence="5 6">
    <name type="scientific">Burkholderia territorii</name>
    <dbReference type="NCBI Taxonomy" id="1503055"/>
    <lineage>
        <taxon>Bacteria</taxon>
        <taxon>Pseudomonadati</taxon>
        <taxon>Pseudomonadota</taxon>
        <taxon>Betaproteobacteria</taxon>
        <taxon>Burkholderiales</taxon>
        <taxon>Burkholderiaceae</taxon>
        <taxon>Burkholderia</taxon>
        <taxon>Burkholderia cepacia complex</taxon>
    </lineage>
</organism>
<dbReference type="Gene3D" id="3.40.50.2000">
    <property type="entry name" value="Glycogen Phosphorylase B"/>
    <property type="match status" value="1"/>
</dbReference>
<feature type="repeat" description="TPR" evidence="4">
    <location>
        <begin position="156"/>
        <end position="189"/>
    </location>
</feature>
<evidence type="ECO:0000256" key="2">
    <source>
        <dbReference type="ARBA" id="ARBA00022676"/>
    </source>
</evidence>
<dbReference type="EMBL" id="LPEQ01000040">
    <property type="protein sequence ID" value="KVV52632.1"/>
    <property type="molecule type" value="Genomic_DNA"/>
</dbReference>
<comment type="caution">
    <text evidence="5">The sequence shown here is derived from an EMBL/GenBank/DDBJ whole genome shotgun (WGS) entry which is preliminary data.</text>
</comment>
<dbReference type="InterPro" id="IPR019734">
    <property type="entry name" value="TPR_rpt"/>
</dbReference>
<dbReference type="PROSITE" id="PS50005">
    <property type="entry name" value="TPR"/>
    <property type="match status" value="2"/>
</dbReference>
<dbReference type="InterPro" id="IPR051939">
    <property type="entry name" value="Glycosyltr_41/O-GlcNAc_trsf"/>
</dbReference>
<name>A0A105VRH7_9BURK</name>
<dbReference type="Pfam" id="PF13432">
    <property type="entry name" value="TPR_16"/>
    <property type="match status" value="2"/>
</dbReference>
<evidence type="ECO:0000256" key="3">
    <source>
        <dbReference type="ARBA" id="ARBA00022679"/>
    </source>
</evidence>
<dbReference type="Proteomes" id="UP000062317">
    <property type="component" value="Unassembled WGS sequence"/>
</dbReference>
<gene>
    <name evidence="5" type="ORF">WT27_28855</name>
</gene>
<accession>A0A105VRH7</accession>
<dbReference type="PANTHER" id="PTHR44835">
    <property type="entry name" value="UDP-N-ACETYLGLUCOSAMINE--PEPTIDE N-ACETYLGLUCOSAMINYLTRANSFERASE SPINDLY-RELATED"/>
    <property type="match status" value="1"/>
</dbReference>
<dbReference type="SUPFAM" id="SSF48452">
    <property type="entry name" value="TPR-like"/>
    <property type="match status" value="1"/>
</dbReference>
<keyword evidence="3" id="KW-0808">Transferase</keyword>
<comment type="pathway">
    <text evidence="1">Protein modification; protein glycosylation.</text>
</comment>
<dbReference type="AlphaFoldDB" id="A0A105VRH7"/>
<evidence type="ECO:0000256" key="1">
    <source>
        <dbReference type="ARBA" id="ARBA00004922"/>
    </source>
</evidence>
<dbReference type="GO" id="GO:0016757">
    <property type="term" value="F:glycosyltransferase activity"/>
    <property type="evidence" value="ECO:0007669"/>
    <property type="project" value="UniProtKB-KW"/>
</dbReference>
<dbReference type="Gene3D" id="1.25.40.10">
    <property type="entry name" value="Tetratricopeptide repeat domain"/>
    <property type="match status" value="2"/>
</dbReference>
<dbReference type="SMART" id="SM00028">
    <property type="entry name" value="TPR"/>
    <property type="match status" value="3"/>
</dbReference>
<keyword evidence="2" id="KW-0328">Glycosyltransferase</keyword>
<evidence type="ECO:0000313" key="5">
    <source>
        <dbReference type="EMBL" id="KVV52632.1"/>
    </source>
</evidence>
<evidence type="ECO:0000313" key="6">
    <source>
        <dbReference type="Proteomes" id="UP000062317"/>
    </source>
</evidence>
<dbReference type="SUPFAM" id="SSF53756">
    <property type="entry name" value="UDP-Glycosyltransferase/glycogen phosphorylase"/>
    <property type="match status" value="1"/>
</dbReference>
<reference evidence="5 6" key="1">
    <citation type="submission" date="2015-11" db="EMBL/GenBank/DDBJ databases">
        <title>Expanding the genomic diversity of Burkholderia species for the development of highly accurate diagnostics.</title>
        <authorList>
            <person name="Sahl J."/>
            <person name="Keim P."/>
            <person name="Wagner D."/>
        </authorList>
    </citation>
    <scope>NUCLEOTIDE SEQUENCE [LARGE SCALE GENOMIC DNA]</scope>
    <source>
        <strain evidence="5 6">MSMB1301WGS</strain>
    </source>
</reference>
<protein>
    <submittedName>
        <fullName evidence="5">Uncharacterized protein</fullName>
    </submittedName>
</protein>
<dbReference type="PANTHER" id="PTHR44835:SF1">
    <property type="entry name" value="PROTEIN O-GLCNAC TRANSFERASE"/>
    <property type="match status" value="1"/>
</dbReference>
<feature type="repeat" description="TPR" evidence="4">
    <location>
        <begin position="87"/>
        <end position="120"/>
    </location>
</feature>
<keyword evidence="6" id="KW-1185">Reference proteome</keyword>
<keyword evidence="4" id="KW-0802">TPR repeat</keyword>
<dbReference type="InterPro" id="IPR011990">
    <property type="entry name" value="TPR-like_helical_dom_sf"/>
</dbReference>
<proteinExistence type="predicted"/>